<dbReference type="PANTHER" id="PTHR43442">
    <property type="entry name" value="GLUCONOKINASE-RELATED"/>
    <property type="match status" value="1"/>
</dbReference>
<feature type="non-terminal residue" evidence="11">
    <location>
        <position position="1"/>
    </location>
</feature>
<keyword evidence="12" id="KW-1185">Reference proteome</keyword>
<dbReference type="GO" id="GO:0046316">
    <property type="term" value="F:gluconokinase activity"/>
    <property type="evidence" value="ECO:0007669"/>
    <property type="project" value="UniProtKB-EC"/>
</dbReference>
<dbReference type="InterPro" id="IPR031322">
    <property type="entry name" value="Shikimate/glucono_kinase"/>
</dbReference>
<evidence type="ECO:0000256" key="3">
    <source>
        <dbReference type="ARBA" id="ARBA00012054"/>
    </source>
</evidence>
<evidence type="ECO:0000256" key="10">
    <source>
        <dbReference type="SAM" id="MobiDB-lite"/>
    </source>
</evidence>
<comment type="catalytic activity">
    <reaction evidence="8 9">
        <text>D-gluconate + ATP = 6-phospho-D-gluconate + ADP + H(+)</text>
        <dbReference type="Rhea" id="RHEA:19433"/>
        <dbReference type="ChEBI" id="CHEBI:15378"/>
        <dbReference type="ChEBI" id="CHEBI:18391"/>
        <dbReference type="ChEBI" id="CHEBI:30616"/>
        <dbReference type="ChEBI" id="CHEBI:58759"/>
        <dbReference type="ChEBI" id="CHEBI:456216"/>
        <dbReference type="EC" id="2.7.1.12"/>
    </reaction>
</comment>
<keyword evidence="5 9" id="KW-0547">Nucleotide-binding</keyword>
<evidence type="ECO:0000256" key="2">
    <source>
        <dbReference type="ARBA" id="ARBA00008420"/>
    </source>
</evidence>
<accession>J0WS55</accession>
<dbReference type="GO" id="GO:0005524">
    <property type="term" value="F:ATP binding"/>
    <property type="evidence" value="ECO:0007669"/>
    <property type="project" value="UniProtKB-KW"/>
</dbReference>
<gene>
    <name evidence="11" type="ORF">AURDEDRAFT_75771</name>
</gene>
<dbReference type="InterPro" id="IPR006001">
    <property type="entry name" value="Therm_gnt_kin"/>
</dbReference>
<feature type="region of interest" description="Disordered" evidence="10">
    <location>
        <begin position="182"/>
        <end position="218"/>
    </location>
</feature>
<evidence type="ECO:0000256" key="7">
    <source>
        <dbReference type="ARBA" id="ARBA00022840"/>
    </source>
</evidence>
<sequence>QGVSGCGKSTVGKGLADALHVPFIDADDLHPKSNVDKMAQGEPLTDADRMPWLHIVRDAAVRTCRVENAAGHETGVVVACSALRRSYRDLLRGIPEGEVRQSGEKETLRTFFCLVDGPREVLFERMSARKNHFMKAKMLDSQIATLEDPRSEEGVFVVKLEDSVEDQVKSAVEALAKHGVRPAESDLPTREAVGEGVPVVVDSDESIQKGSQEIEATA</sequence>
<evidence type="ECO:0000256" key="6">
    <source>
        <dbReference type="ARBA" id="ARBA00022777"/>
    </source>
</evidence>
<dbReference type="NCBIfam" id="TIGR01313">
    <property type="entry name" value="therm_gnt_kin"/>
    <property type="match status" value="1"/>
</dbReference>
<dbReference type="Gene3D" id="3.40.50.300">
    <property type="entry name" value="P-loop containing nucleotide triphosphate hydrolases"/>
    <property type="match status" value="1"/>
</dbReference>
<dbReference type="EC" id="2.7.1.12" evidence="3 9"/>
<dbReference type="EMBL" id="JH687914">
    <property type="protein sequence ID" value="EJD34902.1"/>
    <property type="molecule type" value="Genomic_DNA"/>
</dbReference>
<evidence type="ECO:0000256" key="5">
    <source>
        <dbReference type="ARBA" id="ARBA00022741"/>
    </source>
</evidence>
<reference evidence="12" key="1">
    <citation type="journal article" date="2012" name="Science">
        <title>The Paleozoic origin of enzymatic lignin decomposition reconstructed from 31 fungal genomes.</title>
        <authorList>
            <person name="Floudas D."/>
            <person name="Binder M."/>
            <person name="Riley R."/>
            <person name="Barry K."/>
            <person name="Blanchette R.A."/>
            <person name="Henrissat B."/>
            <person name="Martinez A.T."/>
            <person name="Otillar R."/>
            <person name="Spatafora J.W."/>
            <person name="Yadav J.S."/>
            <person name="Aerts A."/>
            <person name="Benoit I."/>
            <person name="Boyd A."/>
            <person name="Carlson A."/>
            <person name="Copeland A."/>
            <person name="Coutinho P.M."/>
            <person name="de Vries R.P."/>
            <person name="Ferreira P."/>
            <person name="Findley K."/>
            <person name="Foster B."/>
            <person name="Gaskell J."/>
            <person name="Glotzer D."/>
            <person name="Gorecki P."/>
            <person name="Heitman J."/>
            <person name="Hesse C."/>
            <person name="Hori C."/>
            <person name="Igarashi K."/>
            <person name="Jurgens J.A."/>
            <person name="Kallen N."/>
            <person name="Kersten P."/>
            <person name="Kohler A."/>
            <person name="Kuees U."/>
            <person name="Kumar T.K.A."/>
            <person name="Kuo A."/>
            <person name="LaButti K."/>
            <person name="Larrondo L.F."/>
            <person name="Lindquist E."/>
            <person name="Ling A."/>
            <person name="Lombard V."/>
            <person name="Lucas S."/>
            <person name="Lundell T."/>
            <person name="Martin R."/>
            <person name="McLaughlin D.J."/>
            <person name="Morgenstern I."/>
            <person name="Morin E."/>
            <person name="Murat C."/>
            <person name="Nagy L.G."/>
            <person name="Nolan M."/>
            <person name="Ohm R.A."/>
            <person name="Patyshakuliyeva A."/>
            <person name="Rokas A."/>
            <person name="Ruiz-Duenas F.J."/>
            <person name="Sabat G."/>
            <person name="Salamov A."/>
            <person name="Samejima M."/>
            <person name="Schmutz J."/>
            <person name="Slot J.C."/>
            <person name="St John F."/>
            <person name="Stenlid J."/>
            <person name="Sun H."/>
            <person name="Sun S."/>
            <person name="Syed K."/>
            <person name="Tsang A."/>
            <person name="Wiebenga A."/>
            <person name="Young D."/>
            <person name="Pisabarro A."/>
            <person name="Eastwood D.C."/>
            <person name="Martin F."/>
            <person name="Cullen D."/>
            <person name="Grigoriev I.V."/>
            <person name="Hibbett D.S."/>
        </authorList>
    </citation>
    <scope>NUCLEOTIDE SEQUENCE [LARGE SCALE GENOMIC DNA]</scope>
    <source>
        <strain evidence="12">TFB10046</strain>
    </source>
</reference>
<evidence type="ECO:0000313" key="12">
    <source>
        <dbReference type="Proteomes" id="UP000006514"/>
    </source>
</evidence>
<evidence type="ECO:0000256" key="4">
    <source>
        <dbReference type="ARBA" id="ARBA00022679"/>
    </source>
</evidence>
<evidence type="ECO:0000256" key="9">
    <source>
        <dbReference type="RuleBase" id="RU363066"/>
    </source>
</evidence>
<evidence type="ECO:0000256" key="8">
    <source>
        <dbReference type="ARBA" id="ARBA00048090"/>
    </source>
</evidence>
<dbReference type="GO" id="GO:0005737">
    <property type="term" value="C:cytoplasm"/>
    <property type="evidence" value="ECO:0007669"/>
    <property type="project" value="TreeGrafter"/>
</dbReference>
<dbReference type="SUPFAM" id="SSF52540">
    <property type="entry name" value="P-loop containing nucleoside triphosphate hydrolases"/>
    <property type="match status" value="1"/>
</dbReference>
<dbReference type="KEGG" id="adl:AURDEDRAFT_75771"/>
<evidence type="ECO:0000313" key="11">
    <source>
        <dbReference type="EMBL" id="EJD34902.1"/>
    </source>
</evidence>
<organism evidence="11 12">
    <name type="scientific">Auricularia subglabra (strain TFB-10046 / SS5)</name>
    <name type="common">White-rot fungus</name>
    <name type="synonym">Auricularia delicata (strain TFB10046)</name>
    <dbReference type="NCBI Taxonomy" id="717982"/>
    <lineage>
        <taxon>Eukaryota</taxon>
        <taxon>Fungi</taxon>
        <taxon>Dikarya</taxon>
        <taxon>Basidiomycota</taxon>
        <taxon>Agaricomycotina</taxon>
        <taxon>Agaricomycetes</taxon>
        <taxon>Auriculariales</taxon>
        <taxon>Auriculariaceae</taxon>
        <taxon>Auricularia</taxon>
    </lineage>
</organism>
<dbReference type="InterPro" id="IPR027417">
    <property type="entry name" value="P-loop_NTPase"/>
</dbReference>
<dbReference type="OMA" id="YEGDDYH"/>
<comment type="similarity">
    <text evidence="2 9">Belongs to the gluconokinase GntK/GntV family.</text>
</comment>
<dbReference type="OrthoDB" id="275177at2759"/>
<dbReference type="AlphaFoldDB" id="J0WS55"/>
<protein>
    <recommendedName>
        <fullName evidence="3 9">Gluconokinase</fullName>
        <ecNumber evidence="3 9">2.7.1.12</ecNumber>
    </recommendedName>
</protein>
<dbReference type="UniPathway" id="UPA00792"/>
<keyword evidence="7 9" id="KW-0067">ATP-binding</keyword>
<comment type="pathway">
    <text evidence="1 9">Carbohydrate acid metabolism; D-gluconate degradation.</text>
</comment>
<dbReference type="InParanoid" id="J0WS55"/>
<dbReference type="Pfam" id="PF01202">
    <property type="entry name" value="SKI"/>
    <property type="match status" value="1"/>
</dbReference>
<feature type="compositionally biased region" description="Basic and acidic residues" evidence="10">
    <location>
        <begin position="182"/>
        <end position="193"/>
    </location>
</feature>
<dbReference type="GO" id="GO:0005975">
    <property type="term" value="P:carbohydrate metabolic process"/>
    <property type="evidence" value="ECO:0007669"/>
    <property type="project" value="InterPro"/>
</dbReference>
<dbReference type="CDD" id="cd02021">
    <property type="entry name" value="GntK"/>
    <property type="match status" value="1"/>
</dbReference>
<evidence type="ECO:0000256" key="1">
    <source>
        <dbReference type="ARBA" id="ARBA00004875"/>
    </source>
</evidence>
<dbReference type="FunCoup" id="J0WS55">
    <property type="interactions" value="74"/>
</dbReference>
<name>J0WS55_AURST</name>
<keyword evidence="6 9" id="KW-0418">Kinase</keyword>
<dbReference type="Proteomes" id="UP000006514">
    <property type="component" value="Unassembled WGS sequence"/>
</dbReference>
<dbReference type="PANTHER" id="PTHR43442:SF3">
    <property type="entry name" value="GLUCONOKINASE-RELATED"/>
    <property type="match status" value="1"/>
</dbReference>
<dbReference type="eggNOG" id="KOG3354">
    <property type="taxonomic scope" value="Eukaryota"/>
</dbReference>
<keyword evidence="4 9" id="KW-0808">Transferase</keyword>
<proteinExistence type="inferred from homology"/>